<gene>
    <name evidence="3" type="ORF">WJU22_01575</name>
</gene>
<evidence type="ECO:0000313" key="3">
    <source>
        <dbReference type="EMBL" id="WZN46872.1"/>
    </source>
</evidence>
<accession>A0ABZ2Z5L9</accession>
<feature type="domain" description="BT-3987-like N-terminal" evidence="1">
    <location>
        <begin position="29"/>
        <end position="145"/>
    </location>
</feature>
<evidence type="ECO:0000313" key="4">
    <source>
        <dbReference type="Proteomes" id="UP001449657"/>
    </source>
</evidence>
<dbReference type="InterPro" id="IPR025371">
    <property type="entry name" value="BT_3044-like_C"/>
</dbReference>
<dbReference type="RefSeq" id="WP_341841546.1">
    <property type="nucleotide sequence ID" value="NZ_CP149792.1"/>
</dbReference>
<dbReference type="Proteomes" id="UP001449657">
    <property type="component" value="Chromosome"/>
</dbReference>
<proteinExistence type="predicted"/>
<sequence length="273" mass="30048">MRKSYWSCLAAAAILMSACEKDATQGELYKKQVYMVRSGVLSADVMFGAENPAFVSVYVSGVAPNDRDVNVGVEVVPRIVDSLNDIATTGTTLYTPLPAANYKISNMSVTVKSGEEYARLPFTITTNGLDAKKDYVLPVSIARSSEFEIVQDKKWVLYHLVFNNQFSGAYSMTGLLGSESIGKEKTLRAMSENSLEMYADKVFEDTVNAKYNILLTLAADRSVTLTSAMEITATGVNKYLPDTKTFLLDYTYKDPVSGELKRVQETLVKLAQP</sequence>
<evidence type="ECO:0000259" key="2">
    <source>
        <dbReference type="Pfam" id="PF14274"/>
    </source>
</evidence>
<evidence type="ECO:0000259" key="1">
    <source>
        <dbReference type="Pfam" id="PF08522"/>
    </source>
</evidence>
<reference evidence="3 4" key="1">
    <citation type="submission" date="2024-03" db="EMBL/GenBank/DDBJ databases">
        <title>Chitinophaga caseinilytica sp. nov., a casein hydrolysing bacterium isolated from forest soil.</title>
        <authorList>
            <person name="Lee D.S."/>
            <person name="Han D.M."/>
            <person name="Baek J.H."/>
            <person name="Choi D.G."/>
            <person name="Jeon J.H."/>
            <person name="Jeon C.O."/>
        </authorList>
    </citation>
    <scope>NUCLEOTIDE SEQUENCE [LARGE SCALE GENOMIC DNA]</scope>
    <source>
        <strain evidence="3 4">KACC 19118</strain>
    </source>
</reference>
<organism evidence="3 4">
    <name type="scientific">Chitinophaga caseinilytica</name>
    <dbReference type="NCBI Taxonomy" id="2267521"/>
    <lineage>
        <taxon>Bacteria</taxon>
        <taxon>Pseudomonadati</taxon>
        <taxon>Bacteroidota</taxon>
        <taxon>Chitinophagia</taxon>
        <taxon>Chitinophagales</taxon>
        <taxon>Chitinophagaceae</taxon>
        <taxon>Chitinophaga</taxon>
    </lineage>
</organism>
<keyword evidence="4" id="KW-1185">Reference proteome</keyword>
<protein>
    <submittedName>
        <fullName evidence="3">DUF4361 domain-containing protein</fullName>
    </submittedName>
</protein>
<dbReference type="Pfam" id="PF08522">
    <property type="entry name" value="BT_3987-like_N"/>
    <property type="match status" value="1"/>
</dbReference>
<dbReference type="EMBL" id="CP150096">
    <property type="protein sequence ID" value="WZN46872.1"/>
    <property type="molecule type" value="Genomic_DNA"/>
</dbReference>
<feature type="domain" description="BT-3044-like C-terminal" evidence="2">
    <location>
        <begin position="156"/>
        <end position="267"/>
    </location>
</feature>
<dbReference type="Pfam" id="PF14274">
    <property type="entry name" value="BT_3044-like_C"/>
    <property type="match status" value="1"/>
</dbReference>
<dbReference type="Gene3D" id="2.60.40.1740">
    <property type="entry name" value="hypothetical protein (bacova_03559)"/>
    <property type="match status" value="1"/>
</dbReference>
<dbReference type="PROSITE" id="PS51257">
    <property type="entry name" value="PROKAR_LIPOPROTEIN"/>
    <property type="match status" value="1"/>
</dbReference>
<name>A0ABZ2Z5L9_9BACT</name>
<dbReference type="InterPro" id="IPR013728">
    <property type="entry name" value="BT_3987-like_N"/>
</dbReference>